<gene>
    <name evidence="1" type="ORF">C3E80_16540</name>
</gene>
<organism evidence="1 2">
    <name type="scientific">Cronobacter malonaticus</name>
    <dbReference type="NCBI Taxonomy" id="413503"/>
    <lineage>
        <taxon>Bacteria</taxon>
        <taxon>Pseudomonadati</taxon>
        <taxon>Pseudomonadota</taxon>
        <taxon>Gammaproteobacteria</taxon>
        <taxon>Enterobacterales</taxon>
        <taxon>Enterobacteriaceae</taxon>
        <taxon>Cronobacter</taxon>
    </lineage>
</organism>
<comment type="caution">
    <text evidence="1">The sequence shown here is derived from an EMBL/GenBank/DDBJ whole genome shotgun (WGS) entry which is preliminary data.</text>
</comment>
<dbReference type="EMBL" id="PQJL01000016">
    <property type="protein sequence ID" value="ROW59985.1"/>
    <property type="molecule type" value="Genomic_DNA"/>
</dbReference>
<name>A0A423XTZ8_9ENTR</name>
<sequence length="237" mass="26676">MKITICIDYDNLSPTHKTRGIYDVVQKTLSQVSEFFIRKMVRCEIRLYGGWYEGDTLSILSQDLSVKLQNEFPSVIRVLKDDGQIVSIQATAELALSLLEEPSHQLFNTYRRKGRPNNIRIETPDNVGCSSTNCPLPVVKKILQKGHCPNTGCTSGVGPLVYRHEQKLVDTMLTCDLIYLSNQDNDFLFIISADDDFLPPIRTLMLRGAKIIRVHPQISNNLAPIKIGTETLTEIGI</sequence>
<accession>A0A423XTZ8</accession>
<evidence type="ECO:0000313" key="2">
    <source>
        <dbReference type="Proteomes" id="UP000285793"/>
    </source>
</evidence>
<reference evidence="1 2" key="1">
    <citation type="journal article" date="2018" name="Front. Microbiol.">
        <title>An Investigation of an Acute Gastroenteritis Outbreak: Cronobacter sakazakii, a Potential Cause of Food-Borne Illness.</title>
        <authorList>
            <person name="Yong W."/>
            <person name="Guo B."/>
            <person name="Shi X."/>
            <person name="Cheng T."/>
            <person name="Chen M."/>
            <person name="Jiang X."/>
            <person name="Ye Y."/>
            <person name="Wang J."/>
            <person name="Xie G."/>
            <person name="Ding J."/>
        </authorList>
    </citation>
    <scope>NUCLEOTIDE SEQUENCE [LARGE SCALE GENOMIC DNA]</scope>
    <source>
        <strain evidence="1 2">S1</strain>
    </source>
</reference>
<dbReference type="AlphaFoldDB" id="A0A423XTZ8"/>
<dbReference type="Proteomes" id="UP000285793">
    <property type="component" value="Unassembled WGS sequence"/>
</dbReference>
<evidence type="ECO:0000313" key="1">
    <source>
        <dbReference type="EMBL" id="ROW59985.1"/>
    </source>
</evidence>
<proteinExistence type="predicted"/>
<protein>
    <submittedName>
        <fullName evidence="1">NYN domain-containing protein</fullName>
    </submittedName>
</protein>
<dbReference type="Gene3D" id="3.40.50.1010">
    <property type="entry name" value="5'-nuclease"/>
    <property type="match status" value="1"/>
</dbReference>